<name>A0A1G1KR88_9BACT</name>
<dbReference type="GO" id="GO:0006355">
    <property type="term" value="P:regulation of DNA-templated transcription"/>
    <property type="evidence" value="ECO:0007669"/>
    <property type="project" value="UniProtKB-ARBA"/>
</dbReference>
<dbReference type="CDD" id="cd00090">
    <property type="entry name" value="HTH_ARSR"/>
    <property type="match status" value="1"/>
</dbReference>
<dbReference type="Gene3D" id="1.10.10.10">
    <property type="entry name" value="Winged helix-like DNA-binding domain superfamily/Winged helix DNA-binding domain"/>
    <property type="match status" value="1"/>
</dbReference>
<dbReference type="SUPFAM" id="SSF46785">
    <property type="entry name" value="Winged helix' DNA-binding domain"/>
    <property type="match status" value="1"/>
</dbReference>
<dbReference type="InterPro" id="IPR011991">
    <property type="entry name" value="ArsR-like_HTH"/>
</dbReference>
<gene>
    <name evidence="2" type="ORF">A3G33_10815</name>
</gene>
<evidence type="ECO:0000313" key="2">
    <source>
        <dbReference type="EMBL" id="OGW95460.1"/>
    </source>
</evidence>
<evidence type="ECO:0000259" key="1">
    <source>
        <dbReference type="Pfam" id="PF01909"/>
    </source>
</evidence>
<dbReference type="SUPFAM" id="SSF81301">
    <property type="entry name" value="Nucleotidyltransferase"/>
    <property type="match status" value="1"/>
</dbReference>
<accession>A0A1G1KR88</accession>
<reference evidence="2 3" key="1">
    <citation type="journal article" date="2016" name="Nat. Commun.">
        <title>Thousands of microbial genomes shed light on interconnected biogeochemical processes in an aquifer system.</title>
        <authorList>
            <person name="Anantharaman K."/>
            <person name="Brown C.T."/>
            <person name="Hug L.A."/>
            <person name="Sharon I."/>
            <person name="Castelle C.J."/>
            <person name="Probst A.J."/>
            <person name="Thomas B.C."/>
            <person name="Singh A."/>
            <person name="Wilkins M.J."/>
            <person name="Karaoz U."/>
            <person name="Brodie E.L."/>
            <person name="Williams K.H."/>
            <person name="Hubbard S.S."/>
            <person name="Banfield J.F."/>
        </authorList>
    </citation>
    <scope>NUCLEOTIDE SEQUENCE [LARGE SCALE GENOMIC DNA]</scope>
</reference>
<organism evidence="2 3">
    <name type="scientific">Candidatus Danuiimicrobium aquiferis</name>
    <dbReference type="NCBI Taxonomy" id="1801832"/>
    <lineage>
        <taxon>Bacteria</taxon>
        <taxon>Pseudomonadati</taxon>
        <taxon>Candidatus Omnitrophota</taxon>
        <taxon>Candidatus Danuiimicrobium</taxon>
    </lineage>
</organism>
<sequence length="181" mass="20725">MISMRSKITKGLLGYFMLHDKAEMYGNELARKLGLDDGNLARKLQELERLGLLKSREMGKARFYSLNRAYPLLKEYRRIILKTIGLEKMLRNGLKDLVGIKEAFIFGSYAANEMDAASDIDLFVVGDCDTVQIRKRIHTIQKNIDREINLVSMGVGEYEKKKKEDPFVKSIQKAKKVPVIP</sequence>
<dbReference type="InterPro" id="IPR036388">
    <property type="entry name" value="WH-like_DNA-bd_sf"/>
</dbReference>
<dbReference type="InterPro" id="IPR036390">
    <property type="entry name" value="WH_DNA-bd_sf"/>
</dbReference>
<dbReference type="GO" id="GO:0016779">
    <property type="term" value="F:nucleotidyltransferase activity"/>
    <property type="evidence" value="ECO:0007669"/>
    <property type="project" value="InterPro"/>
</dbReference>
<proteinExistence type="predicted"/>
<dbReference type="Gene3D" id="3.30.460.10">
    <property type="entry name" value="Beta Polymerase, domain 2"/>
    <property type="match status" value="1"/>
</dbReference>
<dbReference type="Proteomes" id="UP000178187">
    <property type="component" value="Unassembled WGS sequence"/>
</dbReference>
<protein>
    <recommendedName>
        <fullName evidence="1">Polymerase nucleotidyl transferase domain-containing protein</fullName>
    </recommendedName>
</protein>
<dbReference type="EMBL" id="MHFR01000063">
    <property type="protein sequence ID" value="OGW95460.1"/>
    <property type="molecule type" value="Genomic_DNA"/>
</dbReference>
<comment type="caution">
    <text evidence="2">The sequence shown here is derived from an EMBL/GenBank/DDBJ whole genome shotgun (WGS) entry which is preliminary data.</text>
</comment>
<dbReference type="Pfam" id="PF01909">
    <property type="entry name" value="NTP_transf_2"/>
    <property type="match status" value="1"/>
</dbReference>
<dbReference type="InterPro" id="IPR002934">
    <property type="entry name" value="Polymerase_NTP_transf_dom"/>
</dbReference>
<dbReference type="CDD" id="cd05403">
    <property type="entry name" value="NT_KNTase_like"/>
    <property type="match status" value="1"/>
</dbReference>
<dbReference type="InterPro" id="IPR043519">
    <property type="entry name" value="NT_sf"/>
</dbReference>
<feature type="domain" description="Polymerase nucleotidyl transferase" evidence="1">
    <location>
        <begin position="88"/>
        <end position="174"/>
    </location>
</feature>
<dbReference type="AlphaFoldDB" id="A0A1G1KR88"/>
<evidence type="ECO:0000313" key="3">
    <source>
        <dbReference type="Proteomes" id="UP000178187"/>
    </source>
</evidence>